<dbReference type="InterPro" id="IPR036812">
    <property type="entry name" value="NAD(P)_OxRdtase_dom_sf"/>
</dbReference>
<comment type="caution">
    <text evidence="5">The sequence shown here is derived from an EMBL/GenBank/DDBJ whole genome shotgun (WGS) entry which is preliminary data.</text>
</comment>
<gene>
    <name evidence="5" type="ORF">BAU18_000817</name>
</gene>
<protein>
    <submittedName>
        <fullName evidence="5">L-glyceraldehyde 3-phosphate reductase</fullName>
    </submittedName>
</protein>
<organism evidence="5 6">
    <name type="scientific">Enterococcus diestrammenae</name>
    <dbReference type="NCBI Taxonomy" id="1155073"/>
    <lineage>
        <taxon>Bacteria</taxon>
        <taxon>Bacillati</taxon>
        <taxon>Bacillota</taxon>
        <taxon>Bacilli</taxon>
        <taxon>Lactobacillales</taxon>
        <taxon>Enterococcaceae</taxon>
        <taxon>Enterococcus</taxon>
    </lineage>
</organism>
<keyword evidence="2" id="KW-0521">NADP</keyword>
<keyword evidence="3" id="KW-0560">Oxidoreductase</keyword>
<feature type="domain" description="NADP-dependent oxidoreductase" evidence="4">
    <location>
        <begin position="69"/>
        <end position="372"/>
    </location>
</feature>
<dbReference type="Proteomes" id="UP001429357">
    <property type="component" value="Unassembled WGS sequence"/>
</dbReference>
<reference evidence="5 6" key="2">
    <citation type="submission" date="2024-02" db="EMBL/GenBank/DDBJ databases">
        <title>The Genome Sequence of Enterococcus diestrammenae JM9A.</title>
        <authorList>
            <person name="Earl A."/>
            <person name="Manson A."/>
            <person name="Gilmore M."/>
            <person name="Sanders J."/>
            <person name="Shea T."/>
            <person name="Howe W."/>
            <person name="Livny J."/>
            <person name="Cuomo C."/>
            <person name="Neafsey D."/>
            <person name="Birren B."/>
        </authorList>
    </citation>
    <scope>NUCLEOTIDE SEQUENCE [LARGE SCALE GENOMIC DNA]</scope>
    <source>
        <strain evidence="5 6">JM9A</strain>
    </source>
</reference>
<name>A0ABV0F2J4_9ENTE</name>
<dbReference type="EMBL" id="MAEI02000001">
    <property type="protein sequence ID" value="MEO1781238.1"/>
    <property type="molecule type" value="Genomic_DNA"/>
</dbReference>
<evidence type="ECO:0000313" key="6">
    <source>
        <dbReference type="Proteomes" id="UP001429357"/>
    </source>
</evidence>
<sequence length="375" mass="41742">MMKQRLVGRYQKSSGKFLIWIESAVIFAPDQLPIINHQKGCLQMYKAAEKRYDGVQVRHAGDTGLMLPPISLGLWRHFGSRDPLRERREVILKAFDKGVFHFDLANNYGNDGADFGSTESLFGEIIKQDLGPYRNELVISSKAGYEIHDGPFGIGTSRKSLLQGIDDSLRRMNLDYVDIYYAHRYDDRTPIAETVKALDDIVRQGKALYVGVSNYEKPQLQEAIALFKELKTPFVLDQMSANMLKNEPEETGLLQVLQDAGAGLIAYGPLAEGLLSERYLQGIPDTVALHRTNKDLLDQGKEVLVQKLNDLNNVASQRGQTLSQLALAWLLKDPVVTSVIIGTTSVEHLEDNLKAAENLTFNGGEIAAIEGILAR</sequence>
<evidence type="ECO:0000256" key="3">
    <source>
        <dbReference type="ARBA" id="ARBA00023002"/>
    </source>
</evidence>
<dbReference type="Gene3D" id="3.20.20.100">
    <property type="entry name" value="NADP-dependent oxidoreductase domain"/>
    <property type="match status" value="1"/>
</dbReference>
<dbReference type="InterPro" id="IPR023210">
    <property type="entry name" value="NADP_OxRdtase_dom"/>
</dbReference>
<keyword evidence="6" id="KW-1185">Reference proteome</keyword>
<dbReference type="Pfam" id="PF00248">
    <property type="entry name" value="Aldo_ket_red"/>
    <property type="match status" value="1"/>
</dbReference>
<dbReference type="SUPFAM" id="SSF51430">
    <property type="entry name" value="NAD(P)-linked oxidoreductase"/>
    <property type="match status" value="1"/>
</dbReference>
<reference evidence="6" key="1">
    <citation type="submission" date="2016-06" db="EMBL/GenBank/DDBJ databases">
        <title>Four novel species of enterococci isolated from chicken manure.</title>
        <authorList>
            <person name="Van Tyne D."/>
        </authorList>
    </citation>
    <scope>NUCLEOTIDE SEQUENCE [LARGE SCALE GENOMIC DNA]</scope>
    <source>
        <strain evidence="6">JM9A</strain>
    </source>
</reference>
<dbReference type="CDD" id="cd19089">
    <property type="entry name" value="AKR_AKR14A1_2"/>
    <property type="match status" value="1"/>
</dbReference>
<dbReference type="PANTHER" id="PTHR43150">
    <property type="entry name" value="HYPERKINETIC, ISOFORM M"/>
    <property type="match status" value="1"/>
</dbReference>
<evidence type="ECO:0000259" key="4">
    <source>
        <dbReference type="Pfam" id="PF00248"/>
    </source>
</evidence>
<dbReference type="PANTHER" id="PTHR43150:SF4">
    <property type="entry name" value="L-GLYCERALDEHYDE 3-PHOSPHATE REDUCTASE"/>
    <property type="match status" value="1"/>
</dbReference>
<comment type="similarity">
    <text evidence="1">Belongs to the shaker potassium channel beta subunit family.</text>
</comment>
<proteinExistence type="inferred from homology"/>
<evidence type="ECO:0000256" key="1">
    <source>
        <dbReference type="ARBA" id="ARBA00006515"/>
    </source>
</evidence>
<dbReference type="InterPro" id="IPR005399">
    <property type="entry name" value="K_chnl_volt-dep_bsu_KCNAB-rel"/>
</dbReference>
<evidence type="ECO:0000313" key="5">
    <source>
        <dbReference type="EMBL" id="MEO1781238.1"/>
    </source>
</evidence>
<accession>A0ABV0F2J4</accession>
<evidence type="ECO:0000256" key="2">
    <source>
        <dbReference type="ARBA" id="ARBA00022857"/>
    </source>
</evidence>